<proteinExistence type="predicted"/>
<dbReference type="Proteomes" id="UP001303647">
    <property type="component" value="Unassembled WGS sequence"/>
</dbReference>
<dbReference type="AlphaFoldDB" id="A0AAN7CXX7"/>
<accession>A0AAN7CXX7</accession>
<keyword evidence="2" id="KW-0564">Palmitate</keyword>
<gene>
    <name evidence="5" type="ORF">C7999DRAFT_29039</name>
</gene>
<feature type="region of interest" description="Disordered" evidence="4">
    <location>
        <begin position="1"/>
        <end position="125"/>
    </location>
</feature>
<sequence>MGNLCSSERDPFSQPGRPLGTTPAAPASASVPASARTPRKVGGPPRTLGGASPAAAPSGTNNDARARAAAAAEERFRKSQQGGGKLKAQLNERRARTDSEVLREASAVERGHRDLDRSVDALAHS</sequence>
<name>A0AAN7CXX7_9PEZI</name>
<keyword evidence="6" id="KW-1185">Reference proteome</keyword>
<reference evidence="5" key="1">
    <citation type="journal article" date="2023" name="Mol. Phylogenet. Evol.">
        <title>Genome-scale phylogeny and comparative genomics of the fungal order Sordariales.</title>
        <authorList>
            <person name="Hensen N."/>
            <person name="Bonometti L."/>
            <person name="Westerberg I."/>
            <person name="Brannstrom I.O."/>
            <person name="Guillou S."/>
            <person name="Cros-Aarteil S."/>
            <person name="Calhoun S."/>
            <person name="Haridas S."/>
            <person name="Kuo A."/>
            <person name="Mondo S."/>
            <person name="Pangilinan J."/>
            <person name="Riley R."/>
            <person name="LaButti K."/>
            <person name="Andreopoulos B."/>
            <person name="Lipzen A."/>
            <person name="Chen C."/>
            <person name="Yan M."/>
            <person name="Daum C."/>
            <person name="Ng V."/>
            <person name="Clum A."/>
            <person name="Steindorff A."/>
            <person name="Ohm R.A."/>
            <person name="Martin F."/>
            <person name="Silar P."/>
            <person name="Natvig D.O."/>
            <person name="Lalanne C."/>
            <person name="Gautier V."/>
            <person name="Ament-Velasquez S.L."/>
            <person name="Kruys A."/>
            <person name="Hutchinson M.I."/>
            <person name="Powell A.J."/>
            <person name="Barry K."/>
            <person name="Miller A.N."/>
            <person name="Grigoriev I.V."/>
            <person name="Debuchy R."/>
            <person name="Gladieux P."/>
            <person name="Hiltunen Thoren M."/>
            <person name="Johannesson H."/>
        </authorList>
    </citation>
    <scope>NUCLEOTIDE SEQUENCE</scope>
    <source>
        <strain evidence="5">CBS 359.72</strain>
    </source>
</reference>
<keyword evidence="3" id="KW-0449">Lipoprotein</keyword>
<organism evidence="5 6">
    <name type="scientific">Corynascus novoguineensis</name>
    <dbReference type="NCBI Taxonomy" id="1126955"/>
    <lineage>
        <taxon>Eukaryota</taxon>
        <taxon>Fungi</taxon>
        <taxon>Dikarya</taxon>
        <taxon>Ascomycota</taxon>
        <taxon>Pezizomycotina</taxon>
        <taxon>Sordariomycetes</taxon>
        <taxon>Sordariomycetidae</taxon>
        <taxon>Sordariales</taxon>
        <taxon>Chaetomiaceae</taxon>
        <taxon>Corynascus</taxon>
    </lineage>
</organism>
<protein>
    <submittedName>
        <fullName evidence="5">Uncharacterized protein</fullName>
    </submittedName>
</protein>
<feature type="compositionally biased region" description="Low complexity" evidence="4">
    <location>
        <begin position="49"/>
        <end position="59"/>
    </location>
</feature>
<evidence type="ECO:0000313" key="6">
    <source>
        <dbReference type="Proteomes" id="UP001303647"/>
    </source>
</evidence>
<evidence type="ECO:0000256" key="4">
    <source>
        <dbReference type="SAM" id="MobiDB-lite"/>
    </source>
</evidence>
<feature type="compositionally biased region" description="Low complexity" evidence="4">
    <location>
        <begin position="23"/>
        <end position="35"/>
    </location>
</feature>
<feature type="compositionally biased region" description="Basic and acidic residues" evidence="4">
    <location>
        <begin position="90"/>
        <end position="119"/>
    </location>
</feature>
<evidence type="ECO:0000256" key="3">
    <source>
        <dbReference type="ARBA" id="ARBA00023288"/>
    </source>
</evidence>
<evidence type="ECO:0000256" key="2">
    <source>
        <dbReference type="ARBA" id="ARBA00023139"/>
    </source>
</evidence>
<reference evidence="5" key="2">
    <citation type="submission" date="2023-05" db="EMBL/GenBank/DDBJ databases">
        <authorList>
            <consortium name="Lawrence Berkeley National Laboratory"/>
            <person name="Steindorff A."/>
            <person name="Hensen N."/>
            <person name="Bonometti L."/>
            <person name="Westerberg I."/>
            <person name="Brannstrom I.O."/>
            <person name="Guillou S."/>
            <person name="Cros-Aarteil S."/>
            <person name="Calhoun S."/>
            <person name="Haridas S."/>
            <person name="Kuo A."/>
            <person name="Mondo S."/>
            <person name="Pangilinan J."/>
            <person name="Riley R."/>
            <person name="Labutti K."/>
            <person name="Andreopoulos B."/>
            <person name="Lipzen A."/>
            <person name="Chen C."/>
            <person name="Yanf M."/>
            <person name="Daum C."/>
            <person name="Ng V."/>
            <person name="Clum A."/>
            <person name="Ohm R."/>
            <person name="Martin F."/>
            <person name="Silar P."/>
            <person name="Natvig D."/>
            <person name="Lalanne C."/>
            <person name="Gautier V."/>
            <person name="Ament-Velasquez S.L."/>
            <person name="Kruys A."/>
            <person name="Hutchinson M.I."/>
            <person name="Powell A.J."/>
            <person name="Barry K."/>
            <person name="Miller A.N."/>
            <person name="Grigoriev I.V."/>
            <person name="Debuchy R."/>
            <person name="Gladieux P."/>
            <person name="Thoren M.H."/>
            <person name="Johannesson H."/>
        </authorList>
    </citation>
    <scope>NUCLEOTIDE SEQUENCE</scope>
    <source>
        <strain evidence="5">CBS 359.72</strain>
    </source>
</reference>
<keyword evidence="1" id="KW-0519">Myristate</keyword>
<dbReference type="InterPro" id="IPR031632">
    <property type="entry name" value="SVIP"/>
</dbReference>
<evidence type="ECO:0000313" key="5">
    <source>
        <dbReference type="EMBL" id="KAK4250454.1"/>
    </source>
</evidence>
<comment type="caution">
    <text evidence="5">The sequence shown here is derived from an EMBL/GenBank/DDBJ whole genome shotgun (WGS) entry which is preliminary data.</text>
</comment>
<evidence type="ECO:0000256" key="1">
    <source>
        <dbReference type="ARBA" id="ARBA00022707"/>
    </source>
</evidence>
<dbReference type="EMBL" id="MU857613">
    <property type="protein sequence ID" value="KAK4250454.1"/>
    <property type="molecule type" value="Genomic_DNA"/>
</dbReference>
<dbReference type="Pfam" id="PF15811">
    <property type="entry name" value="SVIP"/>
    <property type="match status" value="1"/>
</dbReference>